<protein>
    <submittedName>
        <fullName evidence="1">Uncharacterized protein</fullName>
    </submittedName>
</protein>
<sequence>MRKLIIFVLFSNLALSQNIIKYSSYSMENPKKSYNIMLDYDNDPIVENILIDVESDDPIFKKSSFILTRHEFYVFLDYLKYIAEKKNEWHKINIANKITSVDKKIEWYNKNLKGSCVYLNGPIISQTPFYADYYYRKGKSYIIIKSNRSDEVDYSFILFPSSKHLEMLIEKLNIDKFNLLIEEDIKKKNLLK</sequence>
<accession>A0A1N7LQE3</accession>
<dbReference type="STRING" id="373672.SAMN05421785_102417"/>
<gene>
    <name evidence="1" type="ORF">SAMN05421785_102417</name>
</gene>
<dbReference type="Proteomes" id="UP000185781">
    <property type="component" value="Unassembled WGS sequence"/>
</dbReference>
<dbReference type="AlphaFoldDB" id="A0A1N7LQE3"/>
<reference evidence="1 2" key="1">
    <citation type="submission" date="2017-01" db="EMBL/GenBank/DDBJ databases">
        <authorList>
            <person name="Mah S.A."/>
            <person name="Swanson W.J."/>
            <person name="Moy G.W."/>
            <person name="Vacquier V.D."/>
        </authorList>
    </citation>
    <scope>NUCLEOTIDE SEQUENCE [LARGE SCALE GENOMIC DNA]</scope>
    <source>
        <strain evidence="1 2">DSM 18014</strain>
    </source>
</reference>
<dbReference type="EMBL" id="FTOV01000002">
    <property type="protein sequence ID" value="SIS75921.1"/>
    <property type="molecule type" value="Genomic_DNA"/>
</dbReference>
<proteinExistence type="predicted"/>
<evidence type="ECO:0000313" key="2">
    <source>
        <dbReference type="Proteomes" id="UP000185781"/>
    </source>
</evidence>
<evidence type="ECO:0000313" key="1">
    <source>
        <dbReference type="EMBL" id="SIS75921.1"/>
    </source>
</evidence>
<name>A0A1N7LQE3_9FLAO</name>
<organism evidence="1 2">
    <name type="scientific">Chryseobacterium gambrini</name>
    <dbReference type="NCBI Taxonomy" id="373672"/>
    <lineage>
        <taxon>Bacteria</taxon>
        <taxon>Pseudomonadati</taxon>
        <taxon>Bacteroidota</taxon>
        <taxon>Flavobacteriia</taxon>
        <taxon>Flavobacteriales</taxon>
        <taxon>Weeksellaceae</taxon>
        <taxon>Chryseobacterium group</taxon>
        <taxon>Chryseobacterium</taxon>
    </lineage>
</organism>